<protein>
    <submittedName>
        <fullName evidence="2">Uncharacterized protein</fullName>
    </submittedName>
</protein>
<evidence type="ECO:0000256" key="1">
    <source>
        <dbReference type="SAM" id="SignalP"/>
    </source>
</evidence>
<name>A0ABN1JEE4_9FLAO</name>
<dbReference type="EMBL" id="BAAAGF010000001">
    <property type="protein sequence ID" value="GAA0737610.1"/>
    <property type="molecule type" value="Genomic_DNA"/>
</dbReference>
<keyword evidence="1" id="KW-0732">Signal</keyword>
<sequence length="198" mass="23089">MKHFLTLALFYLISFSTFSQSHKEVITKEVNVYFNNMTTQNFDGVLDYMYPKIFDMAPRAQMKLGMEQMFNAKDMRIEFLANDITKISDKMEVDDIAYAAVFYDSKMKMTFLTEDNQTQEDKKGFLMFMKSTMQTQFGEDNVTDDLDTMSLIIKMSATMYAINDPQYQGWKFLGNDDALKMLVDKIVPETVRTQLLNN</sequence>
<dbReference type="Proteomes" id="UP001500736">
    <property type="component" value="Unassembled WGS sequence"/>
</dbReference>
<evidence type="ECO:0000313" key="3">
    <source>
        <dbReference type="Proteomes" id="UP001500736"/>
    </source>
</evidence>
<organism evidence="2 3">
    <name type="scientific">Gaetbulibacter jejuensis</name>
    <dbReference type="NCBI Taxonomy" id="584607"/>
    <lineage>
        <taxon>Bacteria</taxon>
        <taxon>Pseudomonadati</taxon>
        <taxon>Bacteroidota</taxon>
        <taxon>Flavobacteriia</taxon>
        <taxon>Flavobacteriales</taxon>
        <taxon>Flavobacteriaceae</taxon>
        <taxon>Gaetbulibacter</taxon>
    </lineage>
</organism>
<reference evidence="2 3" key="1">
    <citation type="journal article" date="2019" name="Int. J. Syst. Evol. Microbiol.">
        <title>The Global Catalogue of Microorganisms (GCM) 10K type strain sequencing project: providing services to taxonomists for standard genome sequencing and annotation.</title>
        <authorList>
            <consortium name="The Broad Institute Genomics Platform"/>
            <consortium name="The Broad Institute Genome Sequencing Center for Infectious Disease"/>
            <person name="Wu L."/>
            <person name="Ma J."/>
        </authorList>
    </citation>
    <scope>NUCLEOTIDE SEQUENCE [LARGE SCALE GENOMIC DNA]</scope>
    <source>
        <strain evidence="2 3">JCM 15976</strain>
    </source>
</reference>
<evidence type="ECO:0000313" key="2">
    <source>
        <dbReference type="EMBL" id="GAA0737610.1"/>
    </source>
</evidence>
<feature type="chain" id="PRO_5045234028" evidence="1">
    <location>
        <begin position="20"/>
        <end position="198"/>
    </location>
</feature>
<feature type="signal peptide" evidence="1">
    <location>
        <begin position="1"/>
        <end position="19"/>
    </location>
</feature>
<comment type="caution">
    <text evidence="2">The sequence shown here is derived from an EMBL/GenBank/DDBJ whole genome shotgun (WGS) entry which is preliminary data.</text>
</comment>
<proteinExistence type="predicted"/>
<keyword evidence="3" id="KW-1185">Reference proteome</keyword>
<accession>A0ABN1JEE4</accession>
<gene>
    <name evidence="2" type="ORF">GCM10009431_04700</name>
</gene>
<dbReference type="RefSeq" id="WP_129759696.1">
    <property type="nucleotide sequence ID" value="NZ_BAAAGF010000001.1"/>
</dbReference>